<reference evidence="2" key="1">
    <citation type="submission" date="2022-11" db="UniProtKB">
        <authorList>
            <consortium name="WormBaseParasite"/>
        </authorList>
    </citation>
    <scope>IDENTIFICATION</scope>
</reference>
<organism evidence="1 2">
    <name type="scientific">Ditylenchus dipsaci</name>
    <dbReference type="NCBI Taxonomy" id="166011"/>
    <lineage>
        <taxon>Eukaryota</taxon>
        <taxon>Metazoa</taxon>
        <taxon>Ecdysozoa</taxon>
        <taxon>Nematoda</taxon>
        <taxon>Chromadorea</taxon>
        <taxon>Rhabditida</taxon>
        <taxon>Tylenchina</taxon>
        <taxon>Tylenchomorpha</taxon>
        <taxon>Sphaerularioidea</taxon>
        <taxon>Anguinidae</taxon>
        <taxon>Anguininae</taxon>
        <taxon>Ditylenchus</taxon>
    </lineage>
</organism>
<protein>
    <submittedName>
        <fullName evidence="2">Uncharacterized protein</fullName>
    </submittedName>
</protein>
<evidence type="ECO:0000313" key="2">
    <source>
        <dbReference type="WBParaSite" id="jg440"/>
    </source>
</evidence>
<accession>A0A915EBH1</accession>
<dbReference type="AlphaFoldDB" id="A0A915EBH1"/>
<sequence>MLSRLSQIKEAVTLSPDKIDKQCVGEVALLLKEFESNFSIDSVERRLVLTIIEKTLQSCWDSGNFRSIPSSNEMDIISQIILNSVGSMHFSSDDFWFGGRLEKNNQRSPYDASSTVRPNSIKISFNMCNSRSFSRFCFRRLGNSGVEAILQKLSESLGADNSVIL</sequence>
<name>A0A915EBH1_9BILA</name>
<proteinExistence type="predicted"/>
<evidence type="ECO:0000313" key="1">
    <source>
        <dbReference type="Proteomes" id="UP000887574"/>
    </source>
</evidence>
<dbReference type="WBParaSite" id="jg440">
    <property type="protein sequence ID" value="jg440"/>
    <property type="gene ID" value="jg440"/>
</dbReference>
<dbReference type="Proteomes" id="UP000887574">
    <property type="component" value="Unplaced"/>
</dbReference>
<keyword evidence="1" id="KW-1185">Reference proteome</keyword>